<keyword evidence="4" id="KW-0221">Differentiation</keyword>
<dbReference type="Gene3D" id="2.40.50.90">
    <property type="match status" value="1"/>
</dbReference>
<feature type="compositionally biased region" description="Low complexity" evidence="5">
    <location>
        <begin position="256"/>
        <end position="266"/>
    </location>
</feature>
<feature type="region of interest" description="Disordered" evidence="5">
    <location>
        <begin position="373"/>
        <end position="396"/>
    </location>
</feature>
<dbReference type="Proteomes" id="UP001652582">
    <property type="component" value="Chromosome 20"/>
</dbReference>
<protein>
    <submittedName>
        <fullName evidence="8">Uncharacterized protein LOC112046116 isoform X1</fullName>
    </submittedName>
</protein>
<dbReference type="InterPro" id="IPR035437">
    <property type="entry name" value="SNase_OB-fold_sf"/>
</dbReference>
<feature type="region of interest" description="Disordered" evidence="5">
    <location>
        <begin position="179"/>
        <end position="266"/>
    </location>
</feature>
<evidence type="ECO:0000256" key="3">
    <source>
        <dbReference type="ARBA" id="ARBA00022737"/>
    </source>
</evidence>
<dbReference type="SUPFAM" id="SSF63748">
    <property type="entry name" value="Tudor/PWWP/MBT"/>
    <property type="match status" value="1"/>
</dbReference>
<evidence type="ECO:0000256" key="2">
    <source>
        <dbReference type="ARBA" id="ARBA00022490"/>
    </source>
</evidence>
<gene>
    <name evidence="8" type="primary">LOC112046116</name>
</gene>
<dbReference type="Gene3D" id="3.30.420.610">
    <property type="entry name" value="LOTUS domain-like"/>
    <property type="match status" value="1"/>
</dbReference>
<evidence type="ECO:0000259" key="6">
    <source>
        <dbReference type="PROSITE" id="PS50304"/>
    </source>
</evidence>
<feature type="compositionally biased region" description="Basic and acidic residues" evidence="5">
    <location>
        <begin position="208"/>
        <end position="253"/>
    </location>
</feature>
<evidence type="ECO:0000313" key="7">
    <source>
        <dbReference type="Proteomes" id="UP001652582"/>
    </source>
</evidence>
<keyword evidence="2" id="KW-0963">Cytoplasm</keyword>
<accession>A0ABM3LX88</accession>
<sequence>MDEELEELKNVLRAFVVSSPAQVDARSLLRDYRDMYGAQIPATKFGYRDPITFLREKFTDCFLFQGLTANPVLTLIVPDAIKHVDKFVQKQKPSSITKAKGKRRSVPQSAYNTQSAAPKPPDRSQPPRVHNGVRGSPAPPKPIQNGQMTASAYPPAPALQCAQNGPQVFQRKDRNIQDRSVGTSWHASPAPVKPCANTPARVDSAPYEPRREHGSASNEPRREHGSASYEARRERTESRSSDCSEAFRDDEQCGRSSPASSVSSGSRMQVLREIREIIDEHPDGVWCTDVLQLYNQPSSLQSLSGLVESSRAPHQSYVNAPPWSRRQRFGRELNYHRLGCTSVLSLACAAPHVAAVQHPARADWLLADRRSAAARRPPPPPQPRAPPAPATADPDDALPGVAYADELFPPDCMNFMDSIPKLSLDGVARGDLLQVMVGEVYSPSHFWLLQLGEQFHLALEELMDDMNRFYESPRGAGALPPGAVRAGHYCSSRYAGDWHRALIVRVDDCDHVRVRHVDYGTVERCAARDLRPLRRRWAALPVQAVRARLARVRPAARGRRWQRAAAQRFLALVSDRQLVASVTAVDEQSDALEVLLIDTSTDEDVSVSAQLVAAGHADARPDPALGTSECYLFPKFAPLENGETPNFAELAAYQRDGILFDFVDEYRRHVPPILPPPSSCSSSSPSPSPPPESPSPPPASPPPAPASPVPPPASPAPPPEPAPAVAPSPAVPPTLKPCARLVPRLAPAPAPACAPPDWAASWSVTQPPFVPPTPRALAPTAPAAPTFALPVNDAQLYMMLDAMDPAMAHRFMKSTVAQALAASGHAPYAAPAPPDPPAPAVRPPPGFEHYRFGSN</sequence>
<feature type="compositionally biased region" description="Pro residues" evidence="5">
    <location>
        <begin position="376"/>
        <end position="389"/>
    </location>
</feature>
<feature type="region of interest" description="Disordered" evidence="5">
    <location>
        <begin position="825"/>
        <end position="855"/>
    </location>
</feature>
<reference evidence="8" key="1">
    <citation type="submission" date="2025-08" db="UniProtKB">
        <authorList>
            <consortium name="RefSeq"/>
        </authorList>
    </citation>
    <scope>IDENTIFICATION</scope>
</reference>
<keyword evidence="3" id="KW-0677">Repeat</keyword>
<dbReference type="Gene3D" id="2.30.30.140">
    <property type="match status" value="1"/>
</dbReference>
<dbReference type="PANTHER" id="PTHR22948:SF29">
    <property type="entry name" value="FI02030P-RELATED"/>
    <property type="match status" value="1"/>
</dbReference>
<feature type="compositionally biased region" description="Pro residues" evidence="5">
    <location>
        <begin position="686"/>
        <end position="729"/>
    </location>
</feature>
<feature type="domain" description="Tudor" evidence="6">
    <location>
        <begin position="483"/>
        <end position="540"/>
    </location>
</feature>
<comment type="subcellular location">
    <subcellularLocation>
        <location evidence="1">Cytoplasm</location>
    </subcellularLocation>
</comment>
<dbReference type="SMART" id="SM00333">
    <property type="entry name" value="TUDOR"/>
    <property type="match status" value="1"/>
</dbReference>
<dbReference type="InterPro" id="IPR025605">
    <property type="entry name" value="OST-HTH/LOTUS_dom"/>
</dbReference>
<dbReference type="InterPro" id="IPR050621">
    <property type="entry name" value="Tudor_domain_containing"/>
</dbReference>
<dbReference type="PANTHER" id="PTHR22948">
    <property type="entry name" value="TUDOR DOMAIN CONTAINING PROTEIN"/>
    <property type="match status" value="1"/>
</dbReference>
<dbReference type="InterPro" id="IPR041966">
    <property type="entry name" value="LOTUS-like"/>
</dbReference>
<dbReference type="PROSITE" id="PS50304">
    <property type="entry name" value="TUDOR"/>
    <property type="match status" value="1"/>
</dbReference>
<proteinExistence type="predicted"/>
<dbReference type="Pfam" id="PF00567">
    <property type="entry name" value="TUDOR"/>
    <property type="match status" value="1"/>
</dbReference>
<feature type="compositionally biased region" description="Polar residues" evidence="5">
    <location>
        <begin position="106"/>
        <end position="116"/>
    </location>
</feature>
<feature type="region of interest" description="Disordered" evidence="5">
    <location>
        <begin position="90"/>
        <end position="161"/>
    </location>
</feature>
<evidence type="ECO:0000256" key="4">
    <source>
        <dbReference type="ARBA" id="ARBA00022871"/>
    </source>
</evidence>
<feature type="region of interest" description="Disordered" evidence="5">
    <location>
        <begin position="673"/>
        <end position="729"/>
    </location>
</feature>
<dbReference type="SUPFAM" id="SSF50199">
    <property type="entry name" value="Staphylococcal nuclease"/>
    <property type="match status" value="1"/>
</dbReference>
<dbReference type="GeneID" id="112046116"/>
<dbReference type="InterPro" id="IPR002999">
    <property type="entry name" value="Tudor"/>
</dbReference>
<name>A0ABM3LX88_BICAN</name>
<evidence type="ECO:0000256" key="5">
    <source>
        <dbReference type="SAM" id="MobiDB-lite"/>
    </source>
</evidence>
<organism evidence="7 8">
    <name type="scientific">Bicyclus anynana</name>
    <name type="common">Squinting bush brown butterfly</name>
    <dbReference type="NCBI Taxonomy" id="110368"/>
    <lineage>
        <taxon>Eukaryota</taxon>
        <taxon>Metazoa</taxon>
        <taxon>Ecdysozoa</taxon>
        <taxon>Arthropoda</taxon>
        <taxon>Hexapoda</taxon>
        <taxon>Insecta</taxon>
        <taxon>Pterygota</taxon>
        <taxon>Neoptera</taxon>
        <taxon>Endopterygota</taxon>
        <taxon>Lepidoptera</taxon>
        <taxon>Glossata</taxon>
        <taxon>Ditrysia</taxon>
        <taxon>Papilionoidea</taxon>
        <taxon>Nymphalidae</taxon>
        <taxon>Satyrinae</taxon>
        <taxon>Satyrini</taxon>
        <taxon>Mycalesina</taxon>
        <taxon>Bicyclus</taxon>
    </lineage>
</organism>
<keyword evidence="4" id="KW-0744">Spermatogenesis</keyword>
<keyword evidence="7" id="KW-1185">Reference proteome</keyword>
<evidence type="ECO:0000256" key="1">
    <source>
        <dbReference type="ARBA" id="ARBA00004496"/>
    </source>
</evidence>
<dbReference type="RefSeq" id="XP_052743637.1">
    <property type="nucleotide sequence ID" value="XM_052887677.1"/>
</dbReference>
<dbReference type="Pfam" id="PF12872">
    <property type="entry name" value="OST-HTH"/>
    <property type="match status" value="1"/>
</dbReference>
<evidence type="ECO:0000313" key="8">
    <source>
        <dbReference type="RefSeq" id="XP_052743637.1"/>
    </source>
</evidence>
<dbReference type="PRINTS" id="PR01217">
    <property type="entry name" value="PRICHEXTENSN"/>
</dbReference>
<feature type="compositionally biased region" description="Pro residues" evidence="5">
    <location>
        <begin position="830"/>
        <end position="846"/>
    </location>
</feature>